<dbReference type="AlphaFoldDB" id="I0INJ5"/>
<dbReference type="OrthoDB" id="194425at2"/>
<organism evidence="1 2">
    <name type="scientific">Leptospirillum ferrooxidans (strain C2-3)</name>
    <dbReference type="NCBI Taxonomy" id="1162668"/>
    <lineage>
        <taxon>Bacteria</taxon>
        <taxon>Pseudomonadati</taxon>
        <taxon>Nitrospirota</taxon>
        <taxon>Nitrospiria</taxon>
        <taxon>Nitrospirales</taxon>
        <taxon>Nitrospiraceae</taxon>
        <taxon>Leptospirillum</taxon>
    </lineage>
</organism>
<gene>
    <name evidence="1" type="ordered locus">LFE_1153</name>
</gene>
<evidence type="ECO:0000313" key="2">
    <source>
        <dbReference type="Proteomes" id="UP000007382"/>
    </source>
</evidence>
<dbReference type="EMBL" id="AP012342">
    <property type="protein sequence ID" value="BAM06844.1"/>
    <property type="molecule type" value="Genomic_DNA"/>
</dbReference>
<dbReference type="HOGENOM" id="CLU_1553392_0_0_0"/>
<dbReference type="PATRIC" id="fig|1162668.3.peg.1338"/>
<dbReference type="Proteomes" id="UP000007382">
    <property type="component" value="Chromosome"/>
</dbReference>
<sequence length="206" mass="22617">MIHDVPSSSPRSKRKNASFLWAFTAFSVLSFSGGCSYFDPPPFSGNEVKWADRSILFREVERHPHALEGQHVILGGVIISVKREGLLGQVDVREYPLGKELHPDHDKPSMGTFEILTDEPLPEDRYKAGRDVEVMGTVTSPVKRKLLDGTEKVIPVIRAHHIHAAAPPPPPMPYDEMMGPMDGGFGGFGGGMYPGMMPGMGFPGFF</sequence>
<dbReference type="eggNOG" id="COG3065">
    <property type="taxonomic scope" value="Bacteria"/>
</dbReference>
<dbReference type="InterPro" id="IPR004658">
    <property type="entry name" value="OMP_Slp"/>
</dbReference>
<dbReference type="GO" id="GO:0019867">
    <property type="term" value="C:outer membrane"/>
    <property type="evidence" value="ECO:0007669"/>
    <property type="project" value="InterPro"/>
</dbReference>
<keyword evidence="2" id="KW-1185">Reference proteome</keyword>
<dbReference type="STRING" id="1162668.LFE_1153"/>
<evidence type="ECO:0008006" key="3">
    <source>
        <dbReference type="Google" id="ProtNLM"/>
    </source>
</evidence>
<reference evidence="2" key="2">
    <citation type="submission" date="2012-03" db="EMBL/GenBank/DDBJ databases">
        <title>The complete genome sequence of the pioneer microbe on fresh volcanic deposit, Leptospirillum ferrooxidans strain C2-3.</title>
        <authorList>
            <person name="Fujimura R."/>
            <person name="Sato Y."/>
            <person name="Nishizawa T."/>
            <person name="Nanba K."/>
            <person name="Oshima K."/>
            <person name="Hattori M."/>
            <person name="Kamijo T."/>
            <person name="Ohta H."/>
        </authorList>
    </citation>
    <scope>NUCLEOTIDE SEQUENCE [LARGE SCALE GENOMIC DNA]</scope>
    <source>
        <strain evidence="2">C2-3</strain>
    </source>
</reference>
<evidence type="ECO:0000313" key="1">
    <source>
        <dbReference type="EMBL" id="BAM06844.1"/>
    </source>
</evidence>
<dbReference type="RefSeq" id="WP_014449334.1">
    <property type="nucleotide sequence ID" value="NC_017094.1"/>
</dbReference>
<dbReference type="Pfam" id="PF03843">
    <property type="entry name" value="Slp"/>
    <property type="match status" value="1"/>
</dbReference>
<accession>I0INJ5</accession>
<proteinExistence type="predicted"/>
<name>I0INJ5_LEPFC</name>
<dbReference type="KEGG" id="lfc:LFE_1153"/>
<reference evidence="1 2" key="1">
    <citation type="journal article" date="2012" name="J. Bacteriol.">
        <title>Complete Genome Sequence of Leptospirillum ferrooxidans Strain C2-3, Isolated from a Fresh Volcanic Ash Deposit on the Island of Miyake, Japan.</title>
        <authorList>
            <person name="Fujimura R."/>
            <person name="Sato Y."/>
            <person name="Nishizawa T."/>
            <person name="Oshima K."/>
            <person name="Kim S.-W."/>
            <person name="Hattori M."/>
            <person name="Kamijo T."/>
            <person name="Ohta H."/>
        </authorList>
    </citation>
    <scope>NUCLEOTIDE SEQUENCE [LARGE SCALE GENOMIC DNA]</scope>
    <source>
        <strain evidence="1 2">C2-3</strain>
    </source>
</reference>
<protein>
    <recommendedName>
        <fullName evidence="3">Outer membrane lipoprotein</fullName>
    </recommendedName>
</protein>